<evidence type="ECO:0000256" key="3">
    <source>
        <dbReference type="ARBA" id="ARBA00023163"/>
    </source>
</evidence>
<name>A0ABV1JHY4_9ACTN</name>
<feature type="transmembrane region" description="Helical" evidence="4">
    <location>
        <begin position="264"/>
        <end position="284"/>
    </location>
</feature>
<feature type="transmembrane region" description="Helical" evidence="4">
    <location>
        <begin position="53"/>
        <end position="73"/>
    </location>
</feature>
<dbReference type="SUPFAM" id="SSF46894">
    <property type="entry name" value="C-terminal effector domain of the bipartite response regulators"/>
    <property type="match status" value="1"/>
</dbReference>
<feature type="transmembrane region" description="Helical" evidence="4">
    <location>
        <begin position="184"/>
        <end position="202"/>
    </location>
</feature>
<gene>
    <name evidence="6" type="ORF">AAA083_11895</name>
</gene>
<dbReference type="Gene3D" id="1.10.10.10">
    <property type="entry name" value="Winged helix-like DNA-binding domain superfamily/Winged helix DNA-binding domain"/>
    <property type="match status" value="1"/>
</dbReference>
<comment type="caution">
    <text evidence="6">The sequence shown here is derived from an EMBL/GenBank/DDBJ whole genome shotgun (WGS) entry which is preliminary data.</text>
</comment>
<evidence type="ECO:0000256" key="1">
    <source>
        <dbReference type="ARBA" id="ARBA00023015"/>
    </source>
</evidence>
<keyword evidence="4" id="KW-0812">Transmembrane</keyword>
<keyword evidence="4" id="KW-1133">Transmembrane helix</keyword>
<dbReference type="InterPro" id="IPR000792">
    <property type="entry name" value="Tscrpt_reg_LuxR_C"/>
</dbReference>
<keyword evidence="1" id="KW-0805">Transcription regulation</keyword>
<feature type="transmembrane region" description="Helical" evidence="4">
    <location>
        <begin position="20"/>
        <end position="41"/>
    </location>
</feature>
<protein>
    <submittedName>
        <fullName evidence="6">Helix-turn-helix transcriptional regulator</fullName>
    </submittedName>
</protein>
<dbReference type="InterPro" id="IPR036388">
    <property type="entry name" value="WH-like_DNA-bd_sf"/>
</dbReference>
<dbReference type="Proteomes" id="UP001487305">
    <property type="component" value="Unassembled WGS sequence"/>
</dbReference>
<keyword evidence="3" id="KW-0804">Transcription</keyword>
<keyword evidence="7" id="KW-1185">Reference proteome</keyword>
<sequence>MIAMCTDALLPDPFETPFPVSLTVLLLVLSCLGYLAVVLAREAGLDRLLGKRGILALTAALAVGGSLGMGIVAHSELLGALGGLPFVVTAAAFSLGNALLLITWGSLWSTLATGYVGRLLCASYTAAFAIFFVVRALPLGAAVAVSALLPLASLAGYLFACAAPRRRPLVRKPPSWSELPVGKALVALVAANFVWGISQKYLYAGAGGEADLSFAFAALCLLVFTAYMFVVSPTDEPSALLRPIVPALVCGIALMQVFPPEDVFLGEGIMIYGGYCLDMLVMLAASDIAFRMRGSVVRIFGIALFAARLGSLAGTVVGEWCFVLNPSDVSVAMLCIVVLVAAGMLLFPQGEFSRFYHVRAEPAADSLFDRKCVVLAEIYGLTEREQEVLGLLARGRSAPFIAQELSIALGTAKNHISNIYRKIGVNDRQSLHNVIERERG</sequence>
<evidence type="ECO:0000313" key="7">
    <source>
        <dbReference type="Proteomes" id="UP001487305"/>
    </source>
</evidence>
<dbReference type="Pfam" id="PF00196">
    <property type="entry name" value="GerE"/>
    <property type="match status" value="1"/>
</dbReference>
<feature type="transmembrane region" description="Helical" evidence="4">
    <location>
        <begin position="239"/>
        <end position="258"/>
    </location>
</feature>
<feature type="transmembrane region" description="Helical" evidence="4">
    <location>
        <begin position="115"/>
        <end position="134"/>
    </location>
</feature>
<dbReference type="PROSITE" id="PS50043">
    <property type="entry name" value="HTH_LUXR_2"/>
    <property type="match status" value="1"/>
</dbReference>
<keyword evidence="4" id="KW-0472">Membrane</keyword>
<dbReference type="SMART" id="SM00421">
    <property type="entry name" value="HTH_LUXR"/>
    <property type="match status" value="1"/>
</dbReference>
<evidence type="ECO:0000313" key="6">
    <source>
        <dbReference type="EMBL" id="MEQ3363677.1"/>
    </source>
</evidence>
<evidence type="ECO:0000259" key="5">
    <source>
        <dbReference type="PROSITE" id="PS50043"/>
    </source>
</evidence>
<feature type="transmembrane region" description="Helical" evidence="4">
    <location>
        <begin position="79"/>
        <end position="103"/>
    </location>
</feature>
<keyword evidence="2" id="KW-0238">DNA-binding</keyword>
<feature type="domain" description="HTH luxR-type" evidence="5">
    <location>
        <begin position="374"/>
        <end position="439"/>
    </location>
</feature>
<dbReference type="InterPro" id="IPR016032">
    <property type="entry name" value="Sig_transdc_resp-reg_C-effctor"/>
</dbReference>
<feature type="transmembrane region" description="Helical" evidence="4">
    <location>
        <begin position="214"/>
        <end position="232"/>
    </location>
</feature>
<dbReference type="CDD" id="cd06170">
    <property type="entry name" value="LuxR_C_like"/>
    <property type="match status" value="1"/>
</dbReference>
<feature type="transmembrane region" description="Helical" evidence="4">
    <location>
        <begin position="140"/>
        <end position="163"/>
    </location>
</feature>
<accession>A0ABV1JHY4</accession>
<feature type="transmembrane region" description="Helical" evidence="4">
    <location>
        <begin position="296"/>
        <end position="317"/>
    </location>
</feature>
<dbReference type="PANTHER" id="PTHR44688:SF16">
    <property type="entry name" value="DNA-BINDING TRANSCRIPTIONAL ACTIVATOR DEVR_DOSR"/>
    <property type="match status" value="1"/>
</dbReference>
<proteinExistence type="predicted"/>
<evidence type="ECO:0000256" key="2">
    <source>
        <dbReference type="ARBA" id="ARBA00023125"/>
    </source>
</evidence>
<dbReference type="PRINTS" id="PR00038">
    <property type="entry name" value="HTHLUXR"/>
</dbReference>
<dbReference type="PANTHER" id="PTHR44688">
    <property type="entry name" value="DNA-BINDING TRANSCRIPTIONAL ACTIVATOR DEVR_DOSR"/>
    <property type="match status" value="1"/>
</dbReference>
<organism evidence="6 7">
    <name type="scientific">Raoultibacter massiliensis</name>
    <dbReference type="NCBI Taxonomy" id="1852371"/>
    <lineage>
        <taxon>Bacteria</taxon>
        <taxon>Bacillati</taxon>
        <taxon>Actinomycetota</taxon>
        <taxon>Coriobacteriia</taxon>
        <taxon>Eggerthellales</taxon>
        <taxon>Eggerthellaceae</taxon>
        <taxon>Raoultibacter</taxon>
    </lineage>
</organism>
<dbReference type="RefSeq" id="WP_349227753.1">
    <property type="nucleotide sequence ID" value="NZ_JBBNOP010000010.1"/>
</dbReference>
<evidence type="ECO:0000256" key="4">
    <source>
        <dbReference type="SAM" id="Phobius"/>
    </source>
</evidence>
<reference evidence="6 7" key="1">
    <citation type="submission" date="2024-04" db="EMBL/GenBank/DDBJ databases">
        <title>Human intestinal bacterial collection.</title>
        <authorList>
            <person name="Pauvert C."/>
            <person name="Hitch T.C.A."/>
            <person name="Clavel T."/>
        </authorList>
    </citation>
    <scope>NUCLEOTIDE SEQUENCE [LARGE SCALE GENOMIC DNA]</scope>
    <source>
        <strain evidence="6 7">CLA-KB-H42</strain>
    </source>
</reference>
<dbReference type="EMBL" id="JBBNOP010000010">
    <property type="protein sequence ID" value="MEQ3363677.1"/>
    <property type="molecule type" value="Genomic_DNA"/>
</dbReference>
<feature type="transmembrane region" description="Helical" evidence="4">
    <location>
        <begin position="329"/>
        <end position="347"/>
    </location>
</feature>